<sequence>MSAAKKGGRWADLGPRTLSAAVLLAFGGSSIHLGGVAFASFVSIATGAVFWELLRMFRKDQDMAPLTAGGLAALAVFVAALVPLWLAPVVLAAPLAYGYSVLRGDHRLFAAYGAWVLLGGFGLVWLRDEYWAGWTWWVIFAVVATDVAGYFVGKYVGGRKFWPAVSPNKTWSGTSGGWAAAAFMGLLFVLLIGMPPDIIWISVFVAMFSQAGDMAESALKRRMGVKDSSQLIPGHGGVFDRFDGILGAGALAFLVAITWG</sequence>
<dbReference type="AlphaFoldDB" id="A0A0P1GYN0"/>
<feature type="transmembrane region" description="Helical" evidence="19">
    <location>
        <begin position="21"/>
        <end position="51"/>
    </location>
</feature>
<keyword evidence="15 19" id="KW-0472">Membrane</keyword>
<evidence type="ECO:0000256" key="8">
    <source>
        <dbReference type="ARBA" id="ARBA00022475"/>
    </source>
</evidence>
<dbReference type="InterPro" id="IPR000374">
    <property type="entry name" value="PC_trans"/>
</dbReference>
<reference evidence="20 21" key="1">
    <citation type="submission" date="2015-09" db="EMBL/GenBank/DDBJ databases">
        <authorList>
            <consortium name="Swine Surveillance"/>
        </authorList>
    </citation>
    <scope>NUCLEOTIDE SEQUENCE [LARGE SCALE GENOMIC DNA]</scope>
    <source>
        <strain evidence="20 21">CECT 7557</strain>
    </source>
</reference>
<evidence type="ECO:0000256" key="18">
    <source>
        <dbReference type="RuleBase" id="RU003938"/>
    </source>
</evidence>
<evidence type="ECO:0000256" key="14">
    <source>
        <dbReference type="ARBA" id="ARBA00023098"/>
    </source>
</evidence>
<keyword evidence="21" id="KW-1185">Reference proteome</keyword>
<evidence type="ECO:0000256" key="6">
    <source>
        <dbReference type="ARBA" id="ARBA00012487"/>
    </source>
</evidence>
<dbReference type="STRING" id="928856.SAMN04488049_105105"/>
<evidence type="ECO:0000256" key="15">
    <source>
        <dbReference type="ARBA" id="ARBA00023136"/>
    </source>
</evidence>
<evidence type="ECO:0000256" key="16">
    <source>
        <dbReference type="ARBA" id="ARBA00023209"/>
    </source>
</evidence>
<evidence type="ECO:0000256" key="9">
    <source>
        <dbReference type="ARBA" id="ARBA00022516"/>
    </source>
</evidence>
<keyword evidence="17" id="KW-1208">Phospholipid metabolism</keyword>
<dbReference type="PANTHER" id="PTHR46382">
    <property type="entry name" value="PHOSPHATIDATE CYTIDYLYLTRANSFERASE"/>
    <property type="match status" value="1"/>
</dbReference>
<feature type="transmembrane region" description="Helical" evidence="19">
    <location>
        <begin position="133"/>
        <end position="152"/>
    </location>
</feature>
<protein>
    <recommendedName>
        <fullName evidence="7 18">Phosphatidate cytidylyltransferase</fullName>
        <ecNumber evidence="6 18">2.7.7.41</ecNumber>
    </recommendedName>
</protein>
<dbReference type="GO" id="GO:0005886">
    <property type="term" value="C:plasma membrane"/>
    <property type="evidence" value="ECO:0007669"/>
    <property type="project" value="UniProtKB-SubCell"/>
</dbReference>
<dbReference type="GO" id="GO:0004605">
    <property type="term" value="F:phosphatidate cytidylyltransferase activity"/>
    <property type="evidence" value="ECO:0007669"/>
    <property type="project" value="UniProtKB-EC"/>
</dbReference>
<dbReference type="PANTHER" id="PTHR46382:SF1">
    <property type="entry name" value="PHOSPHATIDATE CYTIDYLYLTRANSFERASE"/>
    <property type="match status" value="1"/>
</dbReference>
<dbReference type="OrthoDB" id="9799199at2"/>
<dbReference type="PROSITE" id="PS01315">
    <property type="entry name" value="CDS"/>
    <property type="match status" value="1"/>
</dbReference>
<evidence type="ECO:0000256" key="2">
    <source>
        <dbReference type="ARBA" id="ARBA00004651"/>
    </source>
</evidence>
<keyword evidence="9" id="KW-0444">Lipid biosynthesis</keyword>
<dbReference type="Pfam" id="PF01148">
    <property type="entry name" value="CTP_transf_1"/>
    <property type="match status" value="1"/>
</dbReference>
<keyword evidence="8" id="KW-1003">Cell membrane</keyword>
<keyword evidence="13 19" id="KW-1133">Transmembrane helix</keyword>
<comment type="pathway">
    <text evidence="3 18">Phospholipid metabolism; CDP-diacylglycerol biosynthesis; CDP-diacylglycerol from sn-glycerol 3-phosphate: step 3/3.</text>
</comment>
<proteinExistence type="inferred from homology"/>
<evidence type="ECO:0000256" key="3">
    <source>
        <dbReference type="ARBA" id="ARBA00005119"/>
    </source>
</evidence>
<keyword evidence="12 18" id="KW-0548">Nucleotidyltransferase</keyword>
<evidence type="ECO:0000313" key="21">
    <source>
        <dbReference type="Proteomes" id="UP000052022"/>
    </source>
</evidence>
<dbReference type="EMBL" id="CYSD01000043">
    <property type="protein sequence ID" value="CUH82111.1"/>
    <property type="molecule type" value="Genomic_DNA"/>
</dbReference>
<dbReference type="RefSeq" id="WP_058291733.1">
    <property type="nucleotide sequence ID" value="NZ_CYSD01000043.1"/>
</dbReference>
<accession>A0A0P1GYN0</accession>
<keyword evidence="10 18" id="KW-0808">Transferase</keyword>
<keyword evidence="16" id="KW-0594">Phospholipid biosynthesis</keyword>
<keyword evidence="14" id="KW-0443">Lipid metabolism</keyword>
<evidence type="ECO:0000256" key="13">
    <source>
        <dbReference type="ARBA" id="ARBA00022989"/>
    </source>
</evidence>
<dbReference type="UniPathway" id="UPA00557">
    <property type="reaction ID" value="UER00614"/>
</dbReference>
<evidence type="ECO:0000256" key="17">
    <source>
        <dbReference type="ARBA" id="ARBA00023264"/>
    </source>
</evidence>
<evidence type="ECO:0000256" key="11">
    <source>
        <dbReference type="ARBA" id="ARBA00022692"/>
    </source>
</evidence>
<evidence type="ECO:0000256" key="7">
    <source>
        <dbReference type="ARBA" id="ARBA00019373"/>
    </source>
</evidence>
<comment type="pathway">
    <text evidence="4">Lipid metabolism.</text>
</comment>
<dbReference type="EC" id="2.7.7.41" evidence="6 18"/>
<feature type="transmembrane region" description="Helical" evidence="19">
    <location>
        <begin position="71"/>
        <end position="97"/>
    </location>
</feature>
<keyword evidence="11 18" id="KW-0812">Transmembrane</keyword>
<dbReference type="Proteomes" id="UP000052022">
    <property type="component" value="Unassembled WGS sequence"/>
</dbReference>
<evidence type="ECO:0000256" key="5">
    <source>
        <dbReference type="ARBA" id="ARBA00010185"/>
    </source>
</evidence>
<organism evidence="20 21">
    <name type="scientific">Tritonibacter multivorans</name>
    <dbReference type="NCBI Taxonomy" id="928856"/>
    <lineage>
        <taxon>Bacteria</taxon>
        <taxon>Pseudomonadati</taxon>
        <taxon>Pseudomonadota</taxon>
        <taxon>Alphaproteobacteria</taxon>
        <taxon>Rhodobacterales</taxon>
        <taxon>Paracoccaceae</taxon>
        <taxon>Tritonibacter</taxon>
    </lineage>
</organism>
<evidence type="ECO:0000256" key="12">
    <source>
        <dbReference type="ARBA" id="ARBA00022695"/>
    </source>
</evidence>
<comment type="catalytic activity">
    <reaction evidence="1 18">
        <text>a 1,2-diacyl-sn-glycero-3-phosphate + CTP + H(+) = a CDP-1,2-diacyl-sn-glycerol + diphosphate</text>
        <dbReference type="Rhea" id="RHEA:16229"/>
        <dbReference type="ChEBI" id="CHEBI:15378"/>
        <dbReference type="ChEBI" id="CHEBI:33019"/>
        <dbReference type="ChEBI" id="CHEBI:37563"/>
        <dbReference type="ChEBI" id="CHEBI:58332"/>
        <dbReference type="ChEBI" id="CHEBI:58608"/>
        <dbReference type="EC" id="2.7.7.41"/>
    </reaction>
</comment>
<comment type="similarity">
    <text evidence="5 18">Belongs to the CDS family.</text>
</comment>
<name>A0A0P1GYN0_9RHOB</name>
<evidence type="ECO:0000256" key="4">
    <source>
        <dbReference type="ARBA" id="ARBA00005189"/>
    </source>
</evidence>
<evidence type="ECO:0000256" key="10">
    <source>
        <dbReference type="ARBA" id="ARBA00022679"/>
    </source>
</evidence>
<evidence type="ECO:0000256" key="19">
    <source>
        <dbReference type="SAM" id="Phobius"/>
    </source>
</evidence>
<feature type="transmembrane region" description="Helical" evidence="19">
    <location>
        <begin position="109"/>
        <end position="127"/>
    </location>
</feature>
<dbReference type="GO" id="GO:0016024">
    <property type="term" value="P:CDP-diacylglycerol biosynthetic process"/>
    <property type="evidence" value="ECO:0007669"/>
    <property type="project" value="UniProtKB-UniPathway"/>
</dbReference>
<gene>
    <name evidence="20" type="primary">cdsA</name>
    <name evidence="20" type="ORF">TRM7557_03759</name>
</gene>
<evidence type="ECO:0000313" key="20">
    <source>
        <dbReference type="EMBL" id="CUH82111.1"/>
    </source>
</evidence>
<comment type="subcellular location">
    <subcellularLocation>
        <location evidence="2">Cell membrane</location>
        <topology evidence="2">Multi-pass membrane protein</topology>
    </subcellularLocation>
</comment>
<evidence type="ECO:0000256" key="1">
    <source>
        <dbReference type="ARBA" id="ARBA00001698"/>
    </source>
</evidence>